<dbReference type="OrthoDB" id="369454at2"/>
<keyword evidence="4 6" id="KW-0479">Metal-binding</keyword>
<evidence type="ECO:0000313" key="9">
    <source>
        <dbReference type="Proteomes" id="UP000186400"/>
    </source>
</evidence>
<evidence type="ECO:0000256" key="2">
    <source>
        <dbReference type="ARBA" id="ARBA00022438"/>
    </source>
</evidence>
<dbReference type="GO" id="GO:0006508">
    <property type="term" value="P:proteolysis"/>
    <property type="evidence" value="ECO:0007669"/>
    <property type="project" value="UniProtKB-KW"/>
</dbReference>
<evidence type="ECO:0000256" key="4">
    <source>
        <dbReference type="ARBA" id="ARBA00022723"/>
    </source>
</evidence>
<dbReference type="SUPFAM" id="SSF55920">
    <property type="entry name" value="Creatinase/aminopeptidase"/>
    <property type="match status" value="1"/>
</dbReference>
<evidence type="ECO:0000256" key="5">
    <source>
        <dbReference type="ARBA" id="ARBA00022801"/>
    </source>
</evidence>
<gene>
    <name evidence="8" type="ORF">SAMN05920897_12032</name>
</gene>
<dbReference type="InterPro" id="IPR036005">
    <property type="entry name" value="Creatinase/aminopeptidase-like"/>
</dbReference>
<sequence>MITPLSRRSPLEIRRIAQVSRVLFPFFDEIARRSWEGLPSGEIDRQARRYLSRHGLVSALVGYRGYPAHCSVSINATAVHGIPSARSIRRGDIFTVDVAARAAGWVSDAAWTYLMPGCSRRVECFYHTSWRAFRDLLGAIEPEISLGELSSISQEIADREGLSVLGECLGHGIGRELHEPPVIPFVRQGEGSVAASVRLAEGMVFNIEPVYSSGDGTVEMEDDGWGIITSDRSETAHFELTLVIHQNRVEILQFGRSLARELPETPPFGVLPG</sequence>
<keyword evidence="2 6" id="KW-0031">Aminopeptidase</keyword>
<dbReference type="InterPro" id="IPR002467">
    <property type="entry name" value="Pept_M24A_MAP1"/>
</dbReference>
<evidence type="ECO:0000313" key="8">
    <source>
        <dbReference type="EMBL" id="SIQ97485.1"/>
    </source>
</evidence>
<dbReference type="GO" id="GO:0005829">
    <property type="term" value="C:cytosol"/>
    <property type="evidence" value="ECO:0007669"/>
    <property type="project" value="TreeGrafter"/>
</dbReference>
<dbReference type="InterPro" id="IPR001714">
    <property type="entry name" value="Pept_M24_MAP"/>
</dbReference>
<dbReference type="InterPro" id="IPR000994">
    <property type="entry name" value="Pept_M24"/>
</dbReference>
<dbReference type="Proteomes" id="UP000186400">
    <property type="component" value="Unassembled WGS sequence"/>
</dbReference>
<dbReference type="GO" id="GO:0070006">
    <property type="term" value="F:metalloaminopeptidase activity"/>
    <property type="evidence" value="ECO:0007669"/>
    <property type="project" value="InterPro"/>
</dbReference>
<reference evidence="8 9" key="1">
    <citation type="submission" date="2017-01" db="EMBL/GenBank/DDBJ databases">
        <authorList>
            <person name="Mah S.A."/>
            <person name="Swanson W.J."/>
            <person name="Moy G.W."/>
            <person name="Vacquier V.D."/>
        </authorList>
    </citation>
    <scope>NUCLEOTIDE SEQUENCE [LARGE SCALE GENOMIC DNA]</scope>
    <source>
        <strain evidence="8 9">ASpG1</strain>
    </source>
</reference>
<dbReference type="EMBL" id="FTMS01000020">
    <property type="protein sequence ID" value="SIQ97485.1"/>
    <property type="molecule type" value="Genomic_DNA"/>
</dbReference>
<comment type="similarity">
    <text evidence="6">Belongs to the peptidase M24A family.</text>
</comment>
<dbReference type="AlphaFoldDB" id="A0A1N6X579"/>
<keyword evidence="5" id="KW-0378">Hydrolase</keyword>
<dbReference type="GO" id="GO:0004239">
    <property type="term" value="F:initiator methionyl aminopeptidase activity"/>
    <property type="evidence" value="ECO:0007669"/>
    <property type="project" value="UniProtKB-EC"/>
</dbReference>
<dbReference type="NCBIfam" id="TIGR00500">
    <property type="entry name" value="met_pdase_I"/>
    <property type="match status" value="1"/>
</dbReference>
<evidence type="ECO:0000259" key="7">
    <source>
        <dbReference type="Pfam" id="PF00557"/>
    </source>
</evidence>
<dbReference type="Pfam" id="PF00557">
    <property type="entry name" value="Peptidase_M24"/>
    <property type="match status" value="1"/>
</dbReference>
<keyword evidence="3 6" id="KW-0645">Protease</keyword>
<name>A0A1N6X579_9SPIO</name>
<comment type="function">
    <text evidence="1">Removes the N-terminal methionine from nascent proteins. The N-terminal methionine is often cleaved when the second residue in the primary sequence is small and uncharged (Met-Ala-, Cys, Gly, Pro, Ser, Thr, or Val). Requires deformylation of the N(alpha)-formylated initiator methionine before it can be hydrolyzed.</text>
</comment>
<dbReference type="PANTHER" id="PTHR43330:SF27">
    <property type="entry name" value="METHIONINE AMINOPEPTIDASE"/>
    <property type="match status" value="1"/>
</dbReference>
<dbReference type="GO" id="GO:0046872">
    <property type="term" value="F:metal ion binding"/>
    <property type="evidence" value="ECO:0007669"/>
    <property type="project" value="UniProtKB-KW"/>
</dbReference>
<comment type="catalytic activity">
    <reaction evidence="6">
        <text>Release of N-terminal amino acids, preferentially methionine, from peptides and arylamides.</text>
        <dbReference type="EC" id="3.4.11.18"/>
    </reaction>
</comment>
<dbReference type="EC" id="3.4.11.18" evidence="6"/>
<comment type="cofactor">
    <cofactor evidence="6">
        <name>Co(2+)</name>
        <dbReference type="ChEBI" id="CHEBI:48828"/>
    </cofactor>
    <cofactor evidence="6">
        <name>Zn(2+)</name>
        <dbReference type="ChEBI" id="CHEBI:29105"/>
    </cofactor>
    <cofactor evidence="6">
        <name>Mn(2+)</name>
        <dbReference type="ChEBI" id="CHEBI:29035"/>
    </cofactor>
    <cofactor evidence="6">
        <name>Fe(2+)</name>
        <dbReference type="ChEBI" id="CHEBI:29033"/>
    </cofactor>
    <text evidence="6">Binds 2 divalent metal cations per subunit. Has a high-affinity and a low affinity metal-binding site. The true nature of the physiological cofactor is under debate. The enzyme is active with cobalt, zinc, manganese or divalent iron ions.</text>
</comment>
<dbReference type="RefSeq" id="WP_076489802.1">
    <property type="nucleotide sequence ID" value="NZ_FTMS01000020.1"/>
</dbReference>
<keyword evidence="9" id="KW-1185">Reference proteome</keyword>
<evidence type="ECO:0000256" key="1">
    <source>
        <dbReference type="ARBA" id="ARBA00002521"/>
    </source>
</evidence>
<dbReference type="PRINTS" id="PR00599">
    <property type="entry name" value="MAPEPTIDASE"/>
</dbReference>
<evidence type="ECO:0000256" key="3">
    <source>
        <dbReference type="ARBA" id="ARBA00022670"/>
    </source>
</evidence>
<dbReference type="Gene3D" id="3.90.230.10">
    <property type="entry name" value="Creatinase/methionine aminopeptidase superfamily"/>
    <property type="match status" value="1"/>
</dbReference>
<dbReference type="PANTHER" id="PTHR43330">
    <property type="entry name" value="METHIONINE AMINOPEPTIDASE"/>
    <property type="match status" value="1"/>
</dbReference>
<protein>
    <recommendedName>
        <fullName evidence="6">Methionine aminopeptidase</fullName>
        <ecNumber evidence="6">3.4.11.18</ecNumber>
    </recommendedName>
</protein>
<feature type="domain" description="Peptidase M24" evidence="7">
    <location>
        <begin position="28"/>
        <end position="223"/>
    </location>
</feature>
<organism evidence="8 9">
    <name type="scientific">Alkalispirochaeta americana</name>
    <dbReference type="NCBI Taxonomy" id="159291"/>
    <lineage>
        <taxon>Bacteria</taxon>
        <taxon>Pseudomonadati</taxon>
        <taxon>Spirochaetota</taxon>
        <taxon>Spirochaetia</taxon>
        <taxon>Spirochaetales</taxon>
        <taxon>Spirochaetaceae</taxon>
        <taxon>Alkalispirochaeta</taxon>
    </lineage>
</organism>
<dbReference type="STRING" id="159291.SAMN05920897_12032"/>
<evidence type="ECO:0000256" key="6">
    <source>
        <dbReference type="RuleBase" id="RU003653"/>
    </source>
</evidence>
<accession>A0A1N6X579</accession>
<proteinExistence type="inferred from homology"/>